<protein>
    <submittedName>
        <fullName evidence="1">P pilus assembly chaperone PapD</fullName>
    </submittedName>
</protein>
<organism evidence="1 2">
    <name type="scientific">Pedobacter cryoconitis</name>
    <dbReference type="NCBI Taxonomy" id="188932"/>
    <lineage>
        <taxon>Bacteria</taxon>
        <taxon>Pseudomonadati</taxon>
        <taxon>Bacteroidota</taxon>
        <taxon>Sphingobacteriia</taxon>
        <taxon>Sphingobacteriales</taxon>
        <taxon>Sphingobacteriaceae</taxon>
        <taxon>Pedobacter</taxon>
    </lineage>
</organism>
<dbReference type="RefSeq" id="WP_184626034.1">
    <property type="nucleotide sequence ID" value="NZ_JACHCC010000007.1"/>
</dbReference>
<dbReference type="AlphaFoldDB" id="A0A7X0J6P1"/>
<sequence>MIKKQLLFKHFVFSLLLTYIFISSTNAKAQGNLLIMPRRVVFENTKRTQELNLANTGKDTARYVISVVQYRMKEDGNFEAITEPDTGQNFADKNFRFFPRNVVLAPNEAQVVKVQVTNTSQLKPGEYRSHLYFRAVPNEKPLGEKDTVKNTTTITVKLTAVFGISIPIIIRNGESTTETSLSDLSIQTEENNKSVLKMTLNRTGNMSVYGDIKVTYISPNGTVTPVGLVNGVSVYTPNTLRKFQLNLDAAPEVNYHTGKLHIIYAAQADAPKQVKFAEGELILK</sequence>
<name>A0A7X0J6P1_9SPHI</name>
<evidence type="ECO:0000313" key="1">
    <source>
        <dbReference type="EMBL" id="MBB6500847.1"/>
    </source>
</evidence>
<gene>
    <name evidence="1" type="ORF">HDF25_003006</name>
</gene>
<dbReference type="EMBL" id="JACHCC010000007">
    <property type="protein sequence ID" value="MBB6500847.1"/>
    <property type="molecule type" value="Genomic_DNA"/>
</dbReference>
<evidence type="ECO:0000313" key="2">
    <source>
        <dbReference type="Proteomes" id="UP000521017"/>
    </source>
</evidence>
<dbReference type="InterPro" id="IPR008962">
    <property type="entry name" value="PapD-like_sf"/>
</dbReference>
<comment type="caution">
    <text evidence="1">The sequence shown here is derived from an EMBL/GenBank/DDBJ whole genome shotgun (WGS) entry which is preliminary data.</text>
</comment>
<dbReference type="Proteomes" id="UP000521017">
    <property type="component" value="Unassembled WGS sequence"/>
</dbReference>
<dbReference type="Gene3D" id="2.60.40.10">
    <property type="entry name" value="Immunoglobulins"/>
    <property type="match status" value="1"/>
</dbReference>
<proteinExistence type="predicted"/>
<dbReference type="SUPFAM" id="SSF49354">
    <property type="entry name" value="PapD-like"/>
    <property type="match status" value="1"/>
</dbReference>
<reference evidence="1 2" key="1">
    <citation type="submission" date="2020-08" db="EMBL/GenBank/DDBJ databases">
        <title>Genomic Encyclopedia of Type Strains, Phase IV (KMG-V): Genome sequencing to study the core and pangenomes of soil and plant-associated prokaryotes.</title>
        <authorList>
            <person name="Whitman W."/>
        </authorList>
    </citation>
    <scope>NUCLEOTIDE SEQUENCE [LARGE SCALE GENOMIC DNA]</scope>
    <source>
        <strain evidence="1 2">M2T3</strain>
    </source>
</reference>
<accession>A0A7X0J6P1</accession>
<dbReference type="InterPro" id="IPR013783">
    <property type="entry name" value="Ig-like_fold"/>
</dbReference>